<dbReference type="AlphaFoldDB" id="A0A7I7S2E6"/>
<protein>
    <recommendedName>
        <fullName evidence="3">amidase</fullName>
        <ecNumber evidence="3">3.5.1.4</ecNumber>
    </recommendedName>
</protein>
<accession>A0A7I7S2E6</accession>
<comment type="similarity">
    <text evidence="2">Belongs to the amidase family.</text>
</comment>
<dbReference type="EC" id="3.5.1.4" evidence="3"/>
<dbReference type="Pfam" id="PF01425">
    <property type="entry name" value="Amidase"/>
    <property type="match status" value="1"/>
</dbReference>
<reference evidence="5 6" key="1">
    <citation type="journal article" date="2019" name="Emerg. Microbes Infect.">
        <title>Comprehensive subspecies identification of 175 nontuberculous mycobacteria species based on 7547 genomic profiles.</title>
        <authorList>
            <person name="Matsumoto Y."/>
            <person name="Kinjo T."/>
            <person name="Motooka D."/>
            <person name="Nabeya D."/>
            <person name="Jung N."/>
            <person name="Uechi K."/>
            <person name="Horii T."/>
            <person name="Iida T."/>
            <person name="Fujita J."/>
            <person name="Nakamura S."/>
        </authorList>
    </citation>
    <scope>NUCLEOTIDE SEQUENCE [LARGE SCALE GENOMIC DNA]</scope>
    <source>
        <strain evidence="5 6">JCM 18538</strain>
    </source>
</reference>
<evidence type="ECO:0000256" key="3">
    <source>
        <dbReference type="ARBA" id="ARBA00012922"/>
    </source>
</evidence>
<dbReference type="GO" id="GO:0004040">
    <property type="term" value="F:amidase activity"/>
    <property type="evidence" value="ECO:0007669"/>
    <property type="project" value="UniProtKB-EC"/>
</dbReference>
<organism evidence="5 6">
    <name type="scientific">Mycolicibacterium arabiense</name>
    <dbReference type="NCBI Taxonomy" id="1286181"/>
    <lineage>
        <taxon>Bacteria</taxon>
        <taxon>Bacillati</taxon>
        <taxon>Actinomycetota</taxon>
        <taxon>Actinomycetes</taxon>
        <taxon>Mycobacteriales</taxon>
        <taxon>Mycobacteriaceae</taxon>
        <taxon>Mycolicibacterium</taxon>
    </lineage>
</organism>
<comment type="catalytic activity">
    <reaction evidence="1">
        <text>a monocarboxylic acid amide + H2O = a monocarboxylate + NH4(+)</text>
        <dbReference type="Rhea" id="RHEA:12020"/>
        <dbReference type="ChEBI" id="CHEBI:15377"/>
        <dbReference type="ChEBI" id="CHEBI:28938"/>
        <dbReference type="ChEBI" id="CHEBI:35757"/>
        <dbReference type="ChEBI" id="CHEBI:83628"/>
        <dbReference type="EC" id="3.5.1.4"/>
    </reaction>
</comment>
<keyword evidence="6" id="KW-1185">Reference proteome</keyword>
<dbReference type="Proteomes" id="UP000467428">
    <property type="component" value="Chromosome"/>
</dbReference>
<dbReference type="KEGG" id="marz:MARA_40290"/>
<dbReference type="PANTHER" id="PTHR11895">
    <property type="entry name" value="TRANSAMIDASE"/>
    <property type="match status" value="1"/>
</dbReference>
<dbReference type="RefSeq" id="WP_163920097.1">
    <property type="nucleotide sequence ID" value="NZ_AP022593.1"/>
</dbReference>
<name>A0A7I7S2E6_9MYCO</name>
<feature type="domain" description="Amidase" evidence="4">
    <location>
        <begin position="27"/>
        <end position="453"/>
    </location>
</feature>
<evidence type="ECO:0000313" key="6">
    <source>
        <dbReference type="Proteomes" id="UP000467428"/>
    </source>
</evidence>
<evidence type="ECO:0000256" key="1">
    <source>
        <dbReference type="ARBA" id="ARBA00001311"/>
    </source>
</evidence>
<dbReference type="EMBL" id="AP022593">
    <property type="protein sequence ID" value="BBY50561.1"/>
    <property type="molecule type" value="Genomic_DNA"/>
</dbReference>
<gene>
    <name evidence="5" type="ORF">MARA_40290</name>
</gene>
<dbReference type="PROSITE" id="PS00571">
    <property type="entry name" value="AMIDASES"/>
    <property type="match status" value="1"/>
</dbReference>
<dbReference type="InterPro" id="IPR020556">
    <property type="entry name" value="Amidase_CS"/>
</dbReference>
<dbReference type="InterPro" id="IPR023631">
    <property type="entry name" value="Amidase_dom"/>
</dbReference>
<dbReference type="InterPro" id="IPR036928">
    <property type="entry name" value="AS_sf"/>
</dbReference>
<dbReference type="Gene3D" id="3.90.1300.10">
    <property type="entry name" value="Amidase signature (AS) domain"/>
    <property type="match status" value="1"/>
</dbReference>
<evidence type="ECO:0000313" key="5">
    <source>
        <dbReference type="EMBL" id="BBY50561.1"/>
    </source>
</evidence>
<geneLocation type="plasmid" evidence="6">
    <name>pjcm18538 dna</name>
</geneLocation>
<evidence type="ECO:0000256" key="2">
    <source>
        <dbReference type="ARBA" id="ARBA00009199"/>
    </source>
</evidence>
<dbReference type="PANTHER" id="PTHR11895:SF7">
    <property type="entry name" value="GLUTAMYL-TRNA(GLN) AMIDOTRANSFERASE SUBUNIT A, MITOCHONDRIAL"/>
    <property type="match status" value="1"/>
</dbReference>
<evidence type="ECO:0000259" key="4">
    <source>
        <dbReference type="Pfam" id="PF01425"/>
    </source>
</evidence>
<dbReference type="SUPFAM" id="SSF75304">
    <property type="entry name" value="Amidase signature (AS) enzymes"/>
    <property type="match status" value="1"/>
</dbReference>
<dbReference type="InterPro" id="IPR000120">
    <property type="entry name" value="Amidase"/>
</dbReference>
<sequence>MADSELCWTPATALAEAVQAGSISSTEIAAAFVERIEAVNPELNAYVHFDREQVMADATTLHRELADGGPRGPLHGVPFSIKGLTSMAGLPFDSSLKPLAGGVGTRDATVVTRLKDAGGLFLGKTNAPEFGYYGGTDSHLYGPTQNPWRHGHTAGGSSGGAAAAVAAGLGPLAEGADGAGSVRIPSAMCGVVGFKPSLGRIPHTLLDGRHYTHVFHGPIARTVADAALMFSVMAGPSDSDPNSVPSDGIDYAAAIEGDVSGWRVAWSPNLGLGHVDPEVVAVCADAVRAFETLGAVVEEATPDWGNPEEAMWKGLWVPGYSCEYDVLDWKSQRGRVDDNLIEIFAQAETLTAMEIGRAEAYRGRMWDTFSQFMRTYDILVSPTLASPTFPLERFAPDWLDGQSLQRQLLGWLLTYPFNMTTTPAITVPAGFTVDGRPVGLQIAGPHRADAAVLRAAANYEAARPWADAKPVLATAP</sequence>
<proteinExistence type="inferred from homology"/>